<dbReference type="PANTHER" id="PTHR30154">
    <property type="entry name" value="LEUCINE-RESPONSIVE REGULATORY PROTEIN"/>
    <property type="match status" value="1"/>
</dbReference>
<dbReference type="PRINTS" id="PR00033">
    <property type="entry name" value="HTHASNC"/>
</dbReference>
<gene>
    <name evidence="5" type="ORF">LUCI_0556</name>
</gene>
<protein>
    <submittedName>
        <fullName evidence="5">Asnc bacterial regulatory protein hth signature</fullName>
    </submittedName>
</protein>
<dbReference type="PROSITE" id="PS50956">
    <property type="entry name" value="HTH_ASNC_2"/>
    <property type="match status" value="1"/>
</dbReference>
<proteinExistence type="predicted"/>
<evidence type="ECO:0000313" key="6">
    <source>
        <dbReference type="Proteomes" id="UP000277811"/>
    </source>
</evidence>
<dbReference type="SUPFAM" id="SSF54909">
    <property type="entry name" value="Dimeric alpha+beta barrel"/>
    <property type="match status" value="1"/>
</dbReference>
<feature type="domain" description="HTH asnC-type" evidence="4">
    <location>
        <begin position="2"/>
        <end position="63"/>
    </location>
</feature>
<dbReference type="Pfam" id="PF01037">
    <property type="entry name" value="AsnC_trans_reg"/>
    <property type="match status" value="1"/>
</dbReference>
<sequence length="151" mass="16647">MLDSNDLKLISKLMDYARTTWAELGAMVGLSAPAAAERVRKLEERNVIRGYAAILDPEAVGLGLAAFVSVTLEHPRHRRGFLQAVANTPAIQECHHIAGDEDYILKVRCTGTRQLEELVSNKLKSIEGVTKTKTTVILSTVKETPRLPLEQ</sequence>
<keyword evidence="2" id="KW-0238">DNA-binding</keyword>
<organism evidence="5 6">
    <name type="scientific">Lucifera butyrica</name>
    <dbReference type="NCBI Taxonomy" id="1351585"/>
    <lineage>
        <taxon>Bacteria</taxon>
        <taxon>Bacillati</taxon>
        <taxon>Bacillota</taxon>
        <taxon>Negativicutes</taxon>
        <taxon>Veillonellales</taxon>
        <taxon>Veillonellaceae</taxon>
        <taxon>Lucifera</taxon>
    </lineage>
</organism>
<dbReference type="InterPro" id="IPR000485">
    <property type="entry name" value="AsnC-type_HTH_dom"/>
</dbReference>
<dbReference type="GO" id="GO:0043200">
    <property type="term" value="P:response to amino acid"/>
    <property type="evidence" value="ECO:0007669"/>
    <property type="project" value="TreeGrafter"/>
</dbReference>
<dbReference type="SMART" id="SM00344">
    <property type="entry name" value="HTH_ASNC"/>
    <property type="match status" value="1"/>
</dbReference>
<dbReference type="InterPro" id="IPR011008">
    <property type="entry name" value="Dimeric_a/b-barrel"/>
</dbReference>
<reference evidence="5 6" key="1">
    <citation type="submission" date="2018-06" db="EMBL/GenBank/DDBJ databases">
        <authorList>
            <person name="Strepis N."/>
        </authorList>
    </citation>
    <scope>NUCLEOTIDE SEQUENCE [LARGE SCALE GENOMIC DNA]</scope>
    <source>
        <strain evidence="5">LUCI</strain>
    </source>
</reference>
<dbReference type="AlphaFoldDB" id="A0A498R3C6"/>
<dbReference type="InterPro" id="IPR019887">
    <property type="entry name" value="Tscrpt_reg_AsnC/Lrp_C"/>
</dbReference>
<dbReference type="InterPro" id="IPR036388">
    <property type="entry name" value="WH-like_DNA-bd_sf"/>
</dbReference>
<evidence type="ECO:0000259" key="4">
    <source>
        <dbReference type="PROSITE" id="PS50956"/>
    </source>
</evidence>
<dbReference type="EMBL" id="UPPP01000055">
    <property type="protein sequence ID" value="VBB05347.1"/>
    <property type="molecule type" value="Genomic_DNA"/>
</dbReference>
<evidence type="ECO:0000256" key="2">
    <source>
        <dbReference type="ARBA" id="ARBA00023125"/>
    </source>
</evidence>
<dbReference type="OrthoDB" id="34294at2"/>
<dbReference type="GO" id="GO:0043565">
    <property type="term" value="F:sequence-specific DNA binding"/>
    <property type="evidence" value="ECO:0007669"/>
    <property type="project" value="InterPro"/>
</dbReference>
<dbReference type="Pfam" id="PF13404">
    <property type="entry name" value="HTH_AsnC-type"/>
    <property type="match status" value="1"/>
</dbReference>
<dbReference type="InterPro" id="IPR019888">
    <property type="entry name" value="Tscrpt_reg_AsnC-like"/>
</dbReference>
<dbReference type="GO" id="GO:0005829">
    <property type="term" value="C:cytosol"/>
    <property type="evidence" value="ECO:0007669"/>
    <property type="project" value="TreeGrafter"/>
</dbReference>
<dbReference type="Proteomes" id="UP000277811">
    <property type="component" value="Unassembled WGS sequence"/>
</dbReference>
<accession>A0A498R3C6</accession>
<dbReference type="InterPro" id="IPR036390">
    <property type="entry name" value="WH_DNA-bd_sf"/>
</dbReference>
<keyword evidence="1" id="KW-0805">Transcription regulation</keyword>
<dbReference type="RefSeq" id="WP_122626342.1">
    <property type="nucleotide sequence ID" value="NZ_UPPP01000055.1"/>
</dbReference>
<dbReference type="Gene3D" id="1.10.10.10">
    <property type="entry name" value="Winged helix-like DNA-binding domain superfamily/Winged helix DNA-binding domain"/>
    <property type="match status" value="1"/>
</dbReference>
<evidence type="ECO:0000313" key="5">
    <source>
        <dbReference type="EMBL" id="VBB05347.1"/>
    </source>
</evidence>
<name>A0A498R3C6_9FIRM</name>
<keyword evidence="6" id="KW-1185">Reference proteome</keyword>
<dbReference type="PANTHER" id="PTHR30154:SF53">
    <property type="entry name" value="HTH-TYPE TRANSCRIPTIONAL REGULATOR LRPC"/>
    <property type="match status" value="1"/>
</dbReference>
<evidence type="ECO:0000256" key="3">
    <source>
        <dbReference type="ARBA" id="ARBA00023163"/>
    </source>
</evidence>
<dbReference type="SUPFAM" id="SSF46785">
    <property type="entry name" value="Winged helix' DNA-binding domain"/>
    <property type="match status" value="1"/>
</dbReference>
<evidence type="ECO:0000256" key="1">
    <source>
        <dbReference type="ARBA" id="ARBA00023015"/>
    </source>
</evidence>
<dbReference type="Gene3D" id="3.30.70.920">
    <property type="match status" value="1"/>
</dbReference>
<keyword evidence="3" id="KW-0804">Transcription</keyword>